<evidence type="ECO:0000313" key="2">
    <source>
        <dbReference type="Proteomes" id="UP000006034"/>
    </source>
</evidence>
<evidence type="ECO:0000313" key="1">
    <source>
        <dbReference type="EMBL" id="EFV46131.1"/>
    </source>
</evidence>
<dbReference type="HOGENOM" id="CLU_112762_0_2_7"/>
<reference evidence="1 2" key="1">
    <citation type="submission" date="2010-10" db="EMBL/GenBank/DDBJ databases">
        <authorList>
            <consortium name="The Broad Institute Genome Sequencing Platform"/>
            <person name="Ward D."/>
            <person name="Earl A."/>
            <person name="Feldgarden M."/>
            <person name="Young S.K."/>
            <person name="Gargeya S."/>
            <person name="Zeng Q."/>
            <person name="Alvarado L."/>
            <person name="Berlin A."/>
            <person name="Bochicchio J."/>
            <person name="Chapman S.B."/>
            <person name="Chen Z."/>
            <person name="Freedman E."/>
            <person name="Gellesch M."/>
            <person name="Goldberg J."/>
            <person name="Griggs A."/>
            <person name="Gujja S."/>
            <person name="Heilman E."/>
            <person name="Heiman D."/>
            <person name="Howarth C."/>
            <person name="Mehta T."/>
            <person name="Neiman D."/>
            <person name="Pearson M."/>
            <person name="Roberts A."/>
            <person name="Saif S."/>
            <person name="Shea T."/>
            <person name="Shenoy N."/>
            <person name="Sisk P."/>
            <person name="Stolte C."/>
            <person name="Sykes S."/>
            <person name="White J."/>
            <person name="Yandava C."/>
            <person name="Allen-Vercoe E."/>
            <person name="Sibley C."/>
            <person name="Ambrose C.E."/>
            <person name="Strauss J."/>
            <person name="Daigneault M."/>
            <person name="Haas B."/>
            <person name="Nusbaum C."/>
            <person name="Birren B."/>
        </authorList>
    </citation>
    <scope>NUCLEOTIDE SEQUENCE [LARGE SCALE GENOMIC DNA]</scope>
    <source>
        <strain evidence="1 2">3_1_6</strain>
    </source>
</reference>
<dbReference type="Gene3D" id="2.30.110.20">
    <property type="entry name" value="Hcp1-like"/>
    <property type="match status" value="1"/>
</dbReference>
<comment type="caution">
    <text evidence="1">The sequence shown here is derived from an EMBL/GenBank/DDBJ whole genome shotgun (WGS) entry which is preliminary data.</text>
</comment>
<dbReference type="NCBIfam" id="TIGR03344">
    <property type="entry name" value="VI_effect_Hcp1"/>
    <property type="match status" value="1"/>
</dbReference>
<gene>
    <name evidence="1" type="ORF">HMPREF0179_00046</name>
</gene>
<dbReference type="InterPro" id="IPR053165">
    <property type="entry name" value="HSI-I_assembly_Hcp1"/>
</dbReference>
<protein>
    <submittedName>
        <fullName evidence="1">Hcp1 family type VI secretion system effector</fullName>
    </submittedName>
</protein>
<dbReference type="EMBL" id="ADCP02000002">
    <property type="protein sequence ID" value="EFV46131.1"/>
    <property type="molecule type" value="Genomic_DNA"/>
</dbReference>
<dbReference type="eggNOG" id="COG3157">
    <property type="taxonomic scope" value="Bacteria"/>
</dbReference>
<dbReference type="RefSeq" id="WP_005023908.1">
    <property type="nucleotide sequence ID" value="NZ_KE150239.1"/>
</dbReference>
<dbReference type="PANTHER" id="PTHR36152:SF1">
    <property type="entry name" value="UBIQUITIN-LIKE DOMAIN-CONTAINING PROTEIN"/>
    <property type="match status" value="1"/>
</dbReference>
<keyword evidence="2" id="KW-1185">Reference proteome</keyword>
<organism evidence="1 2">
    <name type="scientific">Bilophila wadsworthia (strain 3_1_6)</name>
    <dbReference type="NCBI Taxonomy" id="563192"/>
    <lineage>
        <taxon>Bacteria</taxon>
        <taxon>Pseudomonadati</taxon>
        <taxon>Thermodesulfobacteriota</taxon>
        <taxon>Desulfovibrionia</taxon>
        <taxon>Desulfovibrionales</taxon>
        <taxon>Desulfovibrionaceae</taxon>
        <taxon>Bilophila</taxon>
    </lineage>
</organism>
<dbReference type="GeneID" id="78087153"/>
<sequence length="160" mass="17498">MSTNTFLKLGDIEGESTISGFEKQMELINFTNGFHQPTSPIRSSTGPTTGQAVHSMMNVTKYLDSSSPNICKALWSAKVLDSVVLTCCRMDNDAAIKFLEITMENVVVASYNLRGGGDLPYEEIALNYATIKYTYIRQKEEGGSDGNIAASHDLKTNKVS</sequence>
<dbReference type="Proteomes" id="UP000006034">
    <property type="component" value="Unassembled WGS sequence"/>
</dbReference>
<dbReference type="PANTHER" id="PTHR36152">
    <property type="entry name" value="CYTOPLASMIC PROTEIN-RELATED"/>
    <property type="match status" value="1"/>
</dbReference>
<reference evidence="1 2" key="2">
    <citation type="submission" date="2013-04" db="EMBL/GenBank/DDBJ databases">
        <title>The Genome Sequence of Bilophila wadsworthia 3_1_6.</title>
        <authorList>
            <consortium name="The Broad Institute Genomics Platform"/>
            <person name="Earl A."/>
            <person name="Ward D."/>
            <person name="Feldgarden M."/>
            <person name="Gevers D."/>
            <person name="Sibley C."/>
            <person name="Strauss J."/>
            <person name="Allen-Vercoe E."/>
            <person name="Walker B."/>
            <person name="Young S."/>
            <person name="Zeng Q."/>
            <person name="Gargeya S."/>
            <person name="Fitzgerald M."/>
            <person name="Haas B."/>
            <person name="Abouelleil A."/>
            <person name="Allen A.W."/>
            <person name="Alvarado L."/>
            <person name="Arachchi H.M."/>
            <person name="Berlin A.M."/>
            <person name="Chapman S.B."/>
            <person name="Gainer-Dewar J."/>
            <person name="Goldberg J."/>
            <person name="Griggs A."/>
            <person name="Gujja S."/>
            <person name="Hansen M."/>
            <person name="Howarth C."/>
            <person name="Imamovic A."/>
            <person name="Ireland A."/>
            <person name="Larimer J."/>
            <person name="McCowan C."/>
            <person name="Murphy C."/>
            <person name="Pearson M."/>
            <person name="Poon T.W."/>
            <person name="Priest M."/>
            <person name="Roberts A."/>
            <person name="Saif S."/>
            <person name="Shea T."/>
            <person name="Sisk P."/>
            <person name="Sykes S."/>
            <person name="Wortman J."/>
            <person name="Nusbaum C."/>
            <person name="Birren B."/>
        </authorList>
    </citation>
    <scope>NUCLEOTIDE SEQUENCE [LARGE SCALE GENOMIC DNA]</scope>
    <source>
        <strain evidence="1 2">3_1_6</strain>
    </source>
</reference>
<name>E5Y1I7_BILW3</name>
<dbReference type="InterPro" id="IPR036624">
    <property type="entry name" value="Hcp1-lik_sf"/>
</dbReference>
<dbReference type="OrthoDB" id="5066999at2"/>
<dbReference type="Pfam" id="PF05638">
    <property type="entry name" value="T6SS_HCP"/>
    <property type="match status" value="1"/>
</dbReference>
<dbReference type="InterPro" id="IPR008514">
    <property type="entry name" value="T6SS_Hcp"/>
</dbReference>
<dbReference type="AlphaFoldDB" id="E5Y1I7"/>
<accession>E5Y1I7</accession>
<dbReference type="SUPFAM" id="SSF141452">
    <property type="entry name" value="Hcp1-like"/>
    <property type="match status" value="1"/>
</dbReference>
<dbReference type="STRING" id="563192.HMPREF0179_00046"/>
<proteinExistence type="predicted"/>